<dbReference type="RefSeq" id="WP_072979860.1">
    <property type="nucleotide sequence ID" value="NZ_FQXT01000001.1"/>
</dbReference>
<evidence type="ECO:0000313" key="3">
    <source>
        <dbReference type="EMBL" id="SHH53025.1"/>
    </source>
</evidence>
<reference evidence="2 5" key="3">
    <citation type="submission" date="2018-07" db="EMBL/GenBank/DDBJ databases">
        <title>Leeuwenhoekiella genomics.</title>
        <authorList>
            <person name="Tahon G."/>
            <person name="Willems A."/>
        </authorList>
    </citation>
    <scope>NUCLEOTIDE SEQUENCE [LARGE SCALE GENOMIC DNA]</scope>
    <source>
        <strain evidence="2 5">LMG 24856</strain>
    </source>
</reference>
<dbReference type="Proteomes" id="UP000290037">
    <property type="component" value="Unassembled WGS sequence"/>
</dbReference>
<accession>A0A1M5TQC2</accession>
<organism evidence="3 4">
    <name type="scientific">Leeuwenhoekiella palythoae</name>
    <dbReference type="NCBI Taxonomy" id="573501"/>
    <lineage>
        <taxon>Bacteria</taxon>
        <taxon>Pseudomonadati</taxon>
        <taxon>Bacteroidota</taxon>
        <taxon>Flavobacteriia</taxon>
        <taxon>Flavobacteriales</taxon>
        <taxon>Flavobacteriaceae</taxon>
        <taxon>Leeuwenhoekiella</taxon>
    </lineage>
</organism>
<dbReference type="AlphaFoldDB" id="A0A1M5TQC2"/>
<keyword evidence="1" id="KW-1133">Transmembrane helix</keyword>
<dbReference type="EMBL" id="QOVN01000004">
    <property type="protein sequence ID" value="RXG28587.1"/>
    <property type="molecule type" value="Genomic_DNA"/>
</dbReference>
<sequence>MNTKLARTEKLGYYLTPIEVVFTGFRHNYTDRLKKKQDKELKALKEFGELEKVEELKAIHKSYGKFYVYCCIALILLAIFIFLFETSINSLK</sequence>
<keyword evidence="1" id="KW-0812">Transmembrane</keyword>
<gene>
    <name evidence="2" type="ORF">DSM01_2048</name>
    <name evidence="3" type="ORF">SAMN04487999_0427</name>
</gene>
<name>A0A1M5TQC2_9FLAO</name>
<feature type="transmembrane region" description="Helical" evidence="1">
    <location>
        <begin position="66"/>
        <end position="84"/>
    </location>
</feature>
<evidence type="ECO:0000313" key="2">
    <source>
        <dbReference type="EMBL" id="RXG28587.1"/>
    </source>
</evidence>
<reference evidence="3" key="2">
    <citation type="submission" date="2016-11" db="EMBL/GenBank/DDBJ databases">
        <authorList>
            <person name="Jaros S."/>
            <person name="Januszkiewicz K."/>
            <person name="Wedrychowicz H."/>
        </authorList>
    </citation>
    <scope>NUCLEOTIDE SEQUENCE [LARGE SCALE GENOMIC DNA]</scope>
    <source>
        <strain evidence="3">DSM 19859</strain>
    </source>
</reference>
<evidence type="ECO:0000256" key="1">
    <source>
        <dbReference type="SAM" id="Phobius"/>
    </source>
</evidence>
<reference evidence="4" key="1">
    <citation type="submission" date="2016-11" db="EMBL/GenBank/DDBJ databases">
        <authorList>
            <person name="Varghese N."/>
            <person name="Submissions S."/>
        </authorList>
    </citation>
    <scope>NUCLEOTIDE SEQUENCE [LARGE SCALE GENOMIC DNA]</scope>
    <source>
        <strain evidence="4">DSM 19859</strain>
    </source>
</reference>
<dbReference type="STRING" id="573501.SAMN04487999_0427"/>
<keyword evidence="5" id="KW-1185">Reference proteome</keyword>
<evidence type="ECO:0000313" key="5">
    <source>
        <dbReference type="Proteomes" id="UP000290037"/>
    </source>
</evidence>
<keyword evidence="1" id="KW-0472">Membrane</keyword>
<dbReference type="EMBL" id="FQXT01000001">
    <property type="protein sequence ID" value="SHH53025.1"/>
    <property type="molecule type" value="Genomic_DNA"/>
</dbReference>
<proteinExistence type="predicted"/>
<evidence type="ECO:0000313" key="4">
    <source>
        <dbReference type="Proteomes" id="UP000184240"/>
    </source>
</evidence>
<dbReference type="Proteomes" id="UP000184240">
    <property type="component" value="Unassembled WGS sequence"/>
</dbReference>
<protein>
    <submittedName>
        <fullName evidence="3">Uncharacterized protein</fullName>
    </submittedName>
</protein>